<dbReference type="SUPFAM" id="SSF47598">
    <property type="entry name" value="Ribbon-helix-helix"/>
    <property type="match status" value="1"/>
</dbReference>
<keyword evidence="1" id="KW-1277">Toxin-antitoxin system</keyword>
<dbReference type="Proteomes" id="UP000315842">
    <property type="component" value="Unassembled WGS sequence"/>
</dbReference>
<evidence type="ECO:0000256" key="2">
    <source>
        <dbReference type="ARBA" id="ARBA00049988"/>
    </source>
</evidence>
<dbReference type="Gene3D" id="1.10.1220.10">
    <property type="entry name" value="Met repressor-like"/>
    <property type="match status" value="1"/>
</dbReference>
<comment type="caution">
    <text evidence="3">The sequence shown here is derived from an EMBL/GenBank/DDBJ whole genome shotgun (WGS) entry which is preliminary data.</text>
</comment>
<proteinExistence type="inferred from homology"/>
<keyword evidence="4" id="KW-1185">Reference proteome</keyword>
<dbReference type="AlphaFoldDB" id="A0A4Y3K9Q0"/>
<dbReference type="EMBL" id="BJLP01000011">
    <property type="protein sequence ID" value="GEA80446.1"/>
    <property type="molecule type" value="Genomic_DNA"/>
</dbReference>
<gene>
    <name evidence="3" type="ORF">CUD01_08900</name>
</gene>
<evidence type="ECO:0000313" key="4">
    <source>
        <dbReference type="Proteomes" id="UP000315842"/>
    </source>
</evidence>
<sequence>MPTLTLRLDEETLAALRKQAEIEHRSMNDVTVLAIRDRAAAVTRRAERTVIIGELIEGNRELLERLSR</sequence>
<dbReference type="InterPro" id="IPR013321">
    <property type="entry name" value="Arc_rbn_hlx_hlx"/>
</dbReference>
<reference evidence="3 4" key="1">
    <citation type="submission" date="2019-06" db="EMBL/GenBank/DDBJ databases">
        <title>Whole genome shotgun sequence of Cellulomonas uda NBRC 3747.</title>
        <authorList>
            <person name="Hosoyama A."/>
            <person name="Uohara A."/>
            <person name="Ohji S."/>
            <person name="Ichikawa N."/>
        </authorList>
    </citation>
    <scope>NUCLEOTIDE SEQUENCE [LARGE SCALE GENOMIC DNA]</scope>
    <source>
        <strain evidence="3 4">NBRC 3747</strain>
    </source>
</reference>
<protein>
    <recommendedName>
        <fullName evidence="5">Ribbon-helix-helix protein CopG domain-containing protein</fullName>
    </recommendedName>
</protein>
<accession>A0A4Y3K9Q0</accession>
<organism evidence="3 4">
    <name type="scientific">Cellulomonas uda</name>
    <dbReference type="NCBI Taxonomy" id="1714"/>
    <lineage>
        <taxon>Bacteria</taxon>
        <taxon>Bacillati</taxon>
        <taxon>Actinomycetota</taxon>
        <taxon>Actinomycetes</taxon>
        <taxon>Micrococcales</taxon>
        <taxon>Cellulomonadaceae</taxon>
        <taxon>Cellulomonas</taxon>
    </lineage>
</organism>
<evidence type="ECO:0008006" key="5">
    <source>
        <dbReference type="Google" id="ProtNLM"/>
    </source>
</evidence>
<evidence type="ECO:0000256" key="1">
    <source>
        <dbReference type="ARBA" id="ARBA00022649"/>
    </source>
</evidence>
<dbReference type="Pfam" id="PF08681">
    <property type="entry name" value="TacA1"/>
    <property type="match status" value="1"/>
</dbReference>
<dbReference type="InterPro" id="IPR010985">
    <property type="entry name" value="Ribbon_hlx_hlx"/>
</dbReference>
<evidence type="ECO:0000313" key="3">
    <source>
        <dbReference type="EMBL" id="GEA80446.1"/>
    </source>
</evidence>
<name>A0A4Y3K9Q0_CELUD</name>
<dbReference type="GO" id="GO:0006355">
    <property type="term" value="P:regulation of DNA-templated transcription"/>
    <property type="evidence" value="ECO:0007669"/>
    <property type="project" value="InterPro"/>
</dbReference>
<comment type="similarity">
    <text evidence="2">Belongs to the TacA antitoxin family.</text>
</comment>
<dbReference type="RefSeq" id="WP_141319079.1">
    <property type="nucleotide sequence ID" value="NZ_BJLP01000011.1"/>
</dbReference>
<dbReference type="InterPro" id="IPR014795">
    <property type="entry name" value="TacA_1-like"/>
</dbReference>